<reference evidence="2 3" key="1">
    <citation type="journal article" date="2024" name="Plant Biotechnol. J.">
        <title>Dendrobium thyrsiflorum genome and its molecular insights into genes involved in important horticultural traits.</title>
        <authorList>
            <person name="Chen B."/>
            <person name="Wang J.Y."/>
            <person name="Zheng P.J."/>
            <person name="Li K.L."/>
            <person name="Liang Y.M."/>
            <person name="Chen X.F."/>
            <person name="Zhang C."/>
            <person name="Zhao X."/>
            <person name="He X."/>
            <person name="Zhang G.Q."/>
            <person name="Liu Z.J."/>
            <person name="Xu Q."/>
        </authorList>
    </citation>
    <scope>NUCLEOTIDE SEQUENCE [LARGE SCALE GENOMIC DNA]</scope>
    <source>
        <strain evidence="2">GZMU011</strain>
    </source>
</reference>
<dbReference type="PANTHER" id="PTHR36329">
    <property type="entry name" value="TRANSMEMBRANE PROTEIN"/>
    <property type="match status" value="1"/>
</dbReference>
<evidence type="ECO:0000313" key="2">
    <source>
        <dbReference type="EMBL" id="KAL0921245.1"/>
    </source>
</evidence>
<dbReference type="EMBL" id="JANQDX010000007">
    <property type="protein sequence ID" value="KAL0921245.1"/>
    <property type="molecule type" value="Genomic_DNA"/>
</dbReference>
<dbReference type="PANTHER" id="PTHR36329:SF1">
    <property type="entry name" value="TRANSMEMBRANE PROTEIN"/>
    <property type="match status" value="1"/>
</dbReference>
<sequence>MIKIQPSFTGSRNSPTYLIPKGNISSKVALLPSNPSVQRRQPLYLSLSLPPHSCFWSKKLKMEASPSSSNTASVFHLRNTALDESYRSLPSLYLGFLAIWCFFTVSWAVNTWRNRHFQINNLQCVMAAVPLIKAVQLGLSFSFWYSCTKLQICSLWMSFGVYVTGILFQTASFMSFMLISHGYCIMYERLSVFERRLTAAFGCGLYLTLVGYKAAIPYFTVFALFNYSLSFYLIFRRISQNLLVLREQLNSVEYENVQSMHNTLRMKYTMFKKFQGTMQILAVVELLVYVNVADAPNNYWLRLLVRESAQFCIFLYIGWTFSALGASSHFSVMPAMKSKWEMKLPPVYSIEMDAADFNDLASRDWQFGVPTSHPAQFRSSVDPLLVLVQNPRYVSKVTPDILMRSKIPTYYTPAVEPLDDGHQV</sequence>
<keyword evidence="1" id="KW-1133">Transmembrane helix</keyword>
<keyword evidence="1" id="KW-0472">Membrane</keyword>
<accession>A0ABD0V8W5</accession>
<keyword evidence="3" id="KW-1185">Reference proteome</keyword>
<feature type="transmembrane region" description="Helical" evidence="1">
    <location>
        <begin position="124"/>
        <end position="144"/>
    </location>
</feature>
<feature type="transmembrane region" description="Helical" evidence="1">
    <location>
        <begin position="274"/>
        <end position="293"/>
    </location>
</feature>
<proteinExistence type="predicted"/>
<keyword evidence="1" id="KW-0812">Transmembrane</keyword>
<dbReference type="Proteomes" id="UP001552299">
    <property type="component" value="Unassembled WGS sequence"/>
</dbReference>
<feature type="transmembrane region" description="Helical" evidence="1">
    <location>
        <begin position="156"/>
        <end position="180"/>
    </location>
</feature>
<comment type="caution">
    <text evidence="2">The sequence shown here is derived from an EMBL/GenBank/DDBJ whole genome shotgun (WGS) entry which is preliminary data.</text>
</comment>
<feature type="transmembrane region" description="Helical" evidence="1">
    <location>
        <begin position="215"/>
        <end position="235"/>
    </location>
</feature>
<dbReference type="AlphaFoldDB" id="A0ABD0V8W5"/>
<gene>
    <name evidence="2" type="ORF">M5K25_008302</name>
</gene>
<organism evidence="2 3">
    <name type="scientific">Dendrobium thyrsiflorum</name>
    <name type="common">Pinecone-like raceme dendrobium</name>
    <name type="synonym">Orchid</name>
    <dbReference type="NCBI Taxonomy" id="117978"/>
    <lineage>
        <taxon>Eukaryota</taxon>
        <taxon>Viridiplantae</taxon>
        <taxon>Streptophyta</taxon>
        <taxon>Embryophyta</taxon>
        <taxon>Tracheophyta</taxon>
        <taxon>Spermatophyta</taxon>
        <taxon>Magnoliopsida</taxon>
        <taxon>Liliopsida</taxon>
        <taxon>Asparagales</taxon>
        <taxon>Orchidaceae</taxon>
        <taxon>Epidendroideae</taxon>
        <taxon>Malaxideae</taxon>
        <taxon>Dendrobiinae</taxon>
        <taxon>Dendrobium</taxon>
    </lineage>
</organism>
<feature type="transmembrane region" description="Helical" evidence="1">
    <location>
        <begin position="313"/>
        <end position="333"/>
    </location>
</feature>
<feature type="transmembrane region" description="Helical" evidence="1">
    <location>
        <begin position="92"/>
        <end position="112"/>
    </location>
</feature>
<protein>
    <submittedName>
        <fullName evidence="2">Uncharacterized protein</fullName>
    </submittedName>
</protein>
<name>A0ABD0V8W5_DENTH</name>
<evidence type="ECO:0000313" key="3">
    <source>
        <dbReference type="Proteomes" id="UP001552299"/>
    </source>
</evidence>
<evidence type="ECO:0000256" key="1">
    <source>
        <dbReference type="SAM" id="Phobius"/>
    </source>
</evidence>